<reference evidence="1 3" key="1">
    <citation type="submission" date="2015-07" db="EMBL/GenBank/DDBJ databases">
        <title>Genome of Polaribacter dokdonenesis DSW-5, isolated from seawater off Dokdo in Korea.</title>
        <authorList>
            <person name="Yoon K."/>
            <person name="Song J.Y."/>
            <person name="Kim J.F."/>
        </authorList>
    </citation>
    <scope>NUCLEOTIDE SEQUENCE [LARGE SCALE GENOMIC DNA]</scope>
    <source>
        <strain evidence="1 3">DSW-5</strain>
    </source>
</reference>
<keyword evidence="4" id="KW-1185">Reference proteome</keyword>
<dbReference type="Proteomes" id="UP000037716">
    <property type="component" value="Unassembled WGS sequence"/>
</dbReference>
<evidence type="ECO:0000313" key="3">
    <source>
        <dbReference type="Proteomes" id="UP000037716"/>
    </source>
</evidence>
<dbReference type="EMBL" id="FNUE01000001">
    <property type="protein sequence ID" value="SEE20973.1"/>
    <property type="molecule type" value="Genomic_DNA"/>
</dbReference>
<name>A0A0M9CEG5_9FLAO</name>
<sequence length="44" mass="5229">MEFKRKFGRKKESKPKKGLFLVLLLAIILFLWFNAESLLNSLFN</sequence>
<proteinExistence type="predicted"/>
<evidence type="ECO:0000313" key="4">
    <source>
        <dbReference type="Proteomes" id="UP000183071"/>
    </source>
</evidence>
<comment type="caution">
    <text evidence="1">The sequence shown here is derived from an EMBL/GenBank/DDBJ whole genome shotgun (WGS) entry which is preliminary data.</text>
</comment>
<dbReference type="AlphaFoldDB" id="A0A0M9CEG5"/>
<organism evidence="1 3">
    <name type="scientific">Polaribacter dokdonensis DSW-5</name>
    <dbReference type="NCBI Taxonomy" id="1300348"/>
    <lineage>
        <taxon>Bacteria</taxon>
        <taxon>Pseudomonadati</taxon>
        <taxon>Bacteroidota</taxon>
        <taxon>Flavobacteriia</taxon>
        <taxon>Flavobacteriales</taxon>
        <taxon>Flavobacteriaceae</taxon>
    </lineage>
</organism>
<reference evidence="2 4" key="2">
    <citation type="submission" date="2016-10" db="EMBL/GenBank/DDBJ databases">
        <authorList>
            <person name="Varghese N."/>
            <person name="Submissions S."/>
        </authorList>
    </citation>
    <scope>NUCLEOTIDE SEQUENCE [LARGE SCALE GENOMIC DNA]</scope>
    <source>
        <strain evidence="2 4">DSW-5</strain>
    </source>
</reference>
<dbReference type="PATRIC" id="fig|1300348.6.peg.560"/>
<accession>A0A0M9CEG5</accession>
<gene>
    <name evidence="1" type="ORF">I602_561</name>
    <name evidence="2" type="ORF">SAMN05444353_1221</name>
</gene>
<dbReference type="Proteomes" id="UP000183071">
    <property type="component" value="Unassembled WGS sequence"/>
</dbReference>
<protein>
    <submittedName>
        <fullName evidence="1">Uncharacterized protein</fullName>
    </submittedName>
</protein>
<evidence type="ECO:0000313" key="2">
    <source>
        <dbReference type="EMBL" id="SEE20973.1"/>
    </source>
</evidence>
<dbReference type="EMBL" id="LGBR01000001">
    <property type="protein sequence ID" value="KOY51001.1"/>
    <property type="molecule type" value="Genomic_DNA"/>
</dbReference>
<evidence type="ECO:0000313" key="1">
    <source>
        <dbReference type="EMBL" id="KOY51001.1"/>
    </source>
</evidence>